<dbReference type="PANTHER" id="PTHR21666:SF270">
    <property type="entry name" value="MUREIN HYDROLASE ACTIVATOR ENVC"/>
    <property type="match status" value="1"/>
</dbReference>
<dbReference type="InterPro" id="IPR050570">
    <property type="entry name" value="Cell_wall_metabolism_enzyme"/>
</dbReference>
<keyword evidence="2" id="KW-0812">Transmembrane</keyword>
<feature type="compositionally biased region" description="Low complexity" evidence="1">
    <location>
        <begin position="62"/>
        <end position="82"/>
    </location>
</feature>
<reference evidence="4 5" key="1">
    <citation type="journal article" date="2019" name="Int. J. Syst. Evol. Microbiol.">
        <title>The Global Catalogue of Microorganisms (GCM) 10K type strain sequencing project: providing services to taxonomists for standard genome sequencing and annotation.</title>
        <authorList>
            <consortium name="The Broad Institute Genomics Platform"/>
            <consortium name="The Broad Institute Genome Sequencing Center for Infectious Disease"/>
            <person name="Wu L."/>
            <person name="Ma J."/>
        </authorList>
    </citation>
    <scope>NUCLEOTIDE SEQUENCE [LARGE SCALE GENOMIC DNA]</scope>
    <source>
        <strain evidence="4 5">JCM 16021</strain>
    </source>
</reference>
<feature type="compositionally biased region" description="Basic and acidic residues" evidence="1">
    <location>
        <begin position="46"/>
        <end position="55"/>
    </location>
</feature>
<evidence type="ECO:0000256" key="1">
    <source>
        <dbReference type="SAM" id="MobiDB-lite"/>
    </source>
</evidence>
<dbReference type="EMBL" id="BAAAQQ010000003">
    <property type="protein sequence ID" value="GAA2119263.1"/>
    <property type="molecule type" value="Genomic_DNA"/>
</dbReference>
<feature type="domain" description="M23ase beta-sheet core" evidence="3">
    <location>
        <begin position="233"/>
        <end position="328"/>
    </location>
</feature>
<dbReference type="CDD" id="cd12797">
    <property type="entry name" value="M23_peptidase"/>
    <property type="match status" value="1"/>
</dbReference>
<feature type="region of interest" description="Disordered" evidence="1">
    <location>
        <begin position="139"/>
        <end position="167"/>
    </location>
</feature>
<dbReference type="PANTHER" id="PTHR21666">
    <property type="entry name" value="PEPTIDASE-RELATED"/>
    <property type="match status" value="1"/>
</dbReference>
<feature type="region of interest" description="Disordered" evidence="1">
    <location>
        <begin position="1"/>
        <end position="89"/>
    </location>
</feature>
<evidence type="ECO:0000313" key="5">
    <source>
        <dbReference type="Proteomes" id="UP001500575"/>
    </source>
</evidence>
<keyword evidence="2" id="KW-0472">Membrane</keyword>
<comment type="caution">
    <text evidence="4">The sequence shown here is derived from an EMBL/GenBank/DDBJ whole genome shotgun (WGS) entry which is preliminary data.</text>
</comment>
<evidence type="ECO:0000259" key="3">
    <source>
        <dbReference type="Pfam" id="PF01551"/>
    </source>
</evidence>
<sequence length="339" mass="34393">MGDHRADRRSPRRSTSETPPSAAPTTYPGAGKRAAGRAAAEAPAPARREVADRIRTSAPDLASPRARATSPRRAAAAVPAAGGRRKATAKKPLVSGLPSVPVLAGVATVAIAAIGALSAVQAPVTASAGDQIAFSPASALSGSSASGSSNLLTGRSQTVSRDSSRDALGETVDAELVAEAENVAEQRDATLAQFAQQAEKQAAKIALNAWVVPLDSYGMSAGFGASSYLWSHLHTGQDLSAPIGTPIKNVANGVVTEVGYDGSYGNKTVVTLDDGTEIWYCHQTSFLVSVGDAVTGGEVIGTVGSTGNSTGPHLHIEVRPGGGDPVDPYEAFLVHGIAL</sequence>
<feature type="compositionally biased region" description="Low complexity" evidence="1">
    <location>
        <begin position="139"/>
        <end position="154"/>
    </location>
</feature>
<proteinExistence type="predicted"/>
<dbReference type="RefSeq" id="WP_344302744.1">
    <property type="nucleotide sequence ID" value="NZ_BAAAQQ010000003.1"/>
</dbReference>
<feature type="compositionally biased region" description="Low complexity" evidence="1">
    <location>
        <begin position="16"/>
        <end position="45"/>
    </location>
</feature>
<name>A0ABN2Y0W3_9ACTN</name>
<dbReference type="SUPFAM" id="SSF51261">
    <property type="entry name" value="Duplicated hybrid motif"/>
    <property type="match status" value="1"/>
</dbReference>
<dbReference type="Gene3D" id="2.70.70.10">
    <property type="entry name" value="Glucose Permease (Domain IIA)"/>
    <property type="match status" value="1"/>
</dbReference>
<feature type="transmembrane region" description="Helical" evidence="2">
    <location>
        <begin position="93"/>
        <end position="117"/>
    </location>
</feature>
<protein>
    <recommendedName>
        <fullName evidence="3">M23ase beta-sheet core domain-containing protein</fullName>
    </recommendedName>
</protein>
<organism evidence="4 5">
    <name type="scientific">Nocardioides bigeumensis</name>
    <dbReference type="NCBI Taxonomy" id="433657"/>
    <lineage>
        <taxon>Bacteria</taxon>
        <taxon>Bacillati</taxon>
        <taxon>Actinomycetota</taxon>
        <taxon>Actinomycetes</taxon>
        <taxon>Propionibacteriales</taxon>
        <taxon>Nocardioidaceae</taxon>
        <taxon>Nocardioides</taxon>
    </lineage>
</organism>
<evidence type="ECO:0000313" key="4">
    <source>
        <dbReference type="EMBL" id="GAA2119263.1"/>
    </source>
</evidence>
<dbReference type="Proteomes" id="UP001500575">
    <property type="component" value="Unassembled WGS sequence"/>
</dbReference>
<dbReference type="Pfam" id="PF01551">
    <property type="entry name" value="Peptidase_M23"/>
    <property type="match status" value="1"/>
</dbReference>
<keyword evidence="2" id="KW-1133">Transmembrane helix</keyword>
<dbReference type="InterPro" id="IPR016047">
    <property type="entry name" value="M23ase_b-sheet_dom"/>
</dbReference>
<gene>
    <name evidence="4" type="ORF">GCM10009843_11840</name>
</gene>
<keyword evidence="5" id="KW-1185">Reference proteome</keyword>
<accession>A0ABN2Y0W3</accession>
<evidence type="ECO:0000256" key="2">
    <source>
        <dbReference type="SAM" id="Phobius"/>
    </source>
</evidence>
<dbReference type="InterPro" id="IPR011055">
    <property type="entry name" value="Dup_hybrid_motif"/>
</dbReference>